<feature type="coiled-coil region" evidence="1">
    <location>
        <begin position="400"/>
        <end position="459"/>
    </location>
</feature>
<reference evidence="3" key="1">
    <citation type="submission" date="2022-08" db="EMBL/GenBank/DDBJ databases">
        <title>Novel sulfate-reducing endosymbionts in the free-living metamonad Anaeramoeba.</title>
        <authorList>
            <person name="Jerlstrom-Hultqvist J."/>
            <person name="Cepicka I."/>
            <person name="Gallot-Lavallee L."/>
            <person name="Salas-Leiva D."/>
            <person name="Curtis B.A."/>
            <person name="Zahonova K."/>
            <person name="Pipaliya S."/>
            <person name="Dacks J."/>
            <person name="Roger A.J."/>
        </authorList>
    </citation>
    <scope>NUCLEOTIDE SEQUENCE</scope>
    <source>
        <strain evidence="3">Schooner1</strain>
    </source>
</reference>
<keyword evidence="4" id="KW-1185">Reference proteome</keyword>
<feature type="coiled-coil region" evidence="1">
    <location>
        <begin position="209"/>
        <end position="360"/>
    </location>
</feature>
<dbReference type="EMBL" id="JAOAOG010000168">
    <property type="protein sequence ID" value="KAJ6243631.1"/>
    <property type="molecule type" value="Genomic_DNA"/>
</dbReference>
<keyword evidence="1" id="KW-0175">Coiled coil</keyword>
<protein>
    <submittedName>
        <fullName evidence="3">Uncharacterized protein</fullName>
    </submittedName>
</protein>
<evidence type="ECO:0000256" key="1">
    <source>
        <dbReference type="SAM" id="Coils"/>
    </source>
</evidence>
<gene>
    <name evidence="3" type="ORF">M0813_22070</name>
</gene>
<organism evidence="3 4">
    <name type="scientific">Anaeramoeba flamelloides</name>
    <dbReference type="NCBI Taxonomy" id="1746091"/>
    <lineage>
        <taxon>Eukaryota</taxon>
        <taxon>Metamonada</taxon>
        <taxon>Anaeramoebidae</taxon>
        <taxon>Anaeramoeba</taxon>
    </lineage>
</organism>
<accession>A0ABQ8YGA4</accession>
<sequence length="608" mass="72446">MNKILELTRQLSENKDQESNFSKYQNYLVKKQSVENETDNKYGSSYEQDNQDKGVYKQDLEEQEDLFKSNQKYHYKQNYYQSKSDHFFSSLNKQFNLNLGSNINGNNELKDQLSSDQLKNVTYNLWNGQQETDYSLDCLKRKIIEIKSNKLKMENKIHRIKNKKIELEHKSELSEQNYNLVMKGIEEIKMISKLFHDQAEISEKRSKKVAYLKKKLKELNKENKIKIKELDIDIKNENLSTKKLINDLSGSINKLEDQIKQLKGNSGNLNKQLDELNIENNRIQKNIEENEKKIMEKENNINTTEELRNNNKKKTEELSTKYIEISKIKDNEENDFKEELKEIQAHQRNCQSELNQLINDTEKNHNEIMLLKNEINIKHLEQKNSLKNIEELSFTNKNILEKFEIDKLNLEKKVIQISEESIKYKTKLDQKILIKKDILQKEKEKLNHYTKQLQTAIQIKNNTFTKINKKKDQISKLNSLISSSKTLLNERPVEIKIEINNKIEQLNKSFKIQNYNYDKEITEYRNQLKSIKKNKLLAKKQKKVKKKNFKRIVINKNKQNTAKLNNKKKTLKKNENSFLKTQLNTISRKEVFNKYEIDNGIWEFDEDI</sequence>
<feature type="region of interest" description="Disordered" evidence="2">
    <location>
        <begin position="32"/>
        <end position="52"/>
    </location>
</feature>
<name>A0ABQ8YGA4_9EUKA</name>
<evidence type="ECO:0000313" key="4">
    <source>
        <dbReference type="Proteomes" id="UP001150062"/>
    </source>
</evidence>
<evidence type="ECO:0000313" key="3">
    <source>
        <dbReference type="EMBL" id="KAJ6243631.1"/>
    </source>
</evidence>
<dbReference type="Proteomes" id="UP001150062">
    <property type="component" value="Unassembled WGS sequence"/>
</dbReference>
<comment type="caution">
    <text evidence="3">The sequence shown here is derived from an EMBL/GenBank/DDBJ whole genome shotgun (WGS) entry which is preliminary data.</text>
</comment>
<feature type="coiled-coil region" evidence="1">
    <location>
        <begin position="514"/>
        <end position="574"/>
    </location>
</feature>
<feature type="coiled-coil region" evidence="1">
    <location>
        <begin position="136"/>
        <end position="170"/>
    </location>
</feature>
<proteinExistence type="predicted"/>
<evidence type="ECO:0000256" key="2">
    <source>
        <dbReference type="SAM" id="MobiDB-lite"/>
    </source>
</evidence>